<organism evidence="4 5">
    <name type="scientific">Vibrio lentus</name>
    <dbReference type="NCBI Taxonomy" id="136468"/>
    <lineage>
        <taxon>Bacteria</taxon>
        <taxon>Pseudomonadati</taxon>
        <taxon>Pseudomonadota</taxon>
        <taxon>Gammaproteobacteria</taxon>
        <taxon>Vibrionales</taxon>
        <taxon>Vibrionaceae</taxon>
        <taxon>Vibrio</taxon>
    </lineage>
</organism>
<protein>
    <recommendedName>
        <fullName evidence="3">HTH tetR-type domain-containing protein</fullName>
    </recommendedName>
</protein>
<keyword evidence="1 2" id="KW-0238">DNA-binding</keyword>
<dbReference type="InterPro" id="IPR009057">
    <property type="entry name" value="Homeodomain-like_sf"/>
</dbReference>
<dbReference type="GO" id="GO:0003677">
    <property type="term" value="F:DNA binding"/>
    <property type="evidence" value="ECO:0007669"/>
    <property type="project" value="UniProtKB-UniRule"/>
</dbReference>
<evidence type="ECO:0000259" key="3">
    <source>
        <dbReference type="PROSITE" id="PS50977"/>
    </source>
</evidence>
<dbReference type="Proteomes" id="UP000235778">
    <property type="component" value="Unassembled WGS sequence"/>
</dbReference>
<feature type="domain" description="HTH tetR-type" evidence="3">
    <location>
        <begin position="10"/>
        <end position="70"/>
    </location>
</feature>
<evidence type="ECO:0000313" key="4">
    <source>
        <dbReference type="EMBL" id="PME73611.1"/>
    </source>
</evidence>
<sequence>MARVSAEEIQRKRKMYDECILNLFLTEGWDAVTYDRIAKEMGITKSSLQRYYANKMQFAYALEGQVFQQATKLLDFTDRGSFLDSWKKSLNENQIFRECLHIIMTNALAPVSATATTKAVTRLTGVLANNIGKVEAQDTVDLALGRSLTSYMNNKL</sequence>
<dbReference type="InterPro" id="IPR001647">
    <property type="entry name" value="HTH_TetR"/>
</dbReference>
<dbReference type="AlphaFoldDB" id="A0A2N7C6V2"/>
<dbReference type="Pfam" id="PF18285">
    <property type="entry name" value="LuxT_C"/>
    <property type="match status" value="1"/>
</dbReference>
<proteinExistence type="predicted"/>
<evidence type="ECO:0000256" key="2">
    <source>
        <dbReference type="PROSITE-ProRule" id="PRU00335"/>
    </source>
</evidence>
<evidence type="ECO:0000256" key="1">
    <source>
        <dbReference type="ARBA" id="ARBA00023125"/>
    </source>
</evidence>
<dbReference type="Gene3D" id="1.10.357.10">
    <property type="entry name" value="Tetracycline Repressor, domain 2"/>
    <property type="match status" value="1"/>
</dbReference>
<reference evidence="5" key="1">
    <citation type="submission" date="2016-07" db="EMBL/GenBank/DDBJ databases">
        <title>Nontailed viruses are major unrecognized killers of bacteria in the ocean.</title>
        <authorList>
            <person name="Kauffman K."/>
            <person name="Hussain F."/>
            <person name="Yang J."/>
            <person name="Arevalo P."/>
            <person name="Brown J."/>
            <person name="Cutler M."/>
            <person name="Kelly L."/>
            <person name="Polz M.F."/>
        </authorList>
    </citation>
    <scope>NUCLEOTIDE SEQUENCE [LARGE SCALE GENOMIC DNA]</scope>
    <source>
        <strain evidence="5">10N.286.55.C1</strain>
    </source>
</reference>
<gene>
    <name evidence="4" type="ORF">BCV30_21365</name>
</gene>
<name>A0A2N7C6V2_9VIBR</name>
<feature type="DNA-binding region" description="H-T-H motif" evidence="2">
    <location>
        <begin position="33"/>
        <end position="52"/>
    </location>
</feature>
<dbReference type="SUPFAM" id="SSF46689">
    <property type="entry name" value="Homeodomain-like"/>
    <property type="match status" value="1"/>
</dbReference>
<evidence type="ECO:0000313" key="5">
    <source>
        <dbReference type="Proteomes" id="UP000235778"/>
    </source>
</evidence>
<dbReference type="RefSeq" id="WP_102267012.1">
    <property type="nucleotide sequence ID" value="NZ_MCSH01000070.1"/>
</dbReference>
<accession>A0A2N7C6V2</accession>
<dbReference type="Pfam" id="PF00440">
    <property type="entry name" value="TetR_N"/>
    <property type="match status" value="1"/>
</dbReference>
<dbReference type="PROSITE" id="PS50977">
    <property type="entry name" value="HTH_TETR_2"/>
    <property type="match status" value="1"/>
</dbReference>
<dbReference type="EMBL" id="MCSI01000012">
    <property type="protein sequence ID" value="PME73611.1"/>
    <property type="molecule type" value="Genomic_DNA"/>
</dbReference>
<comment type="caution">
    <text evidence="4">The sequence shown here is derived from an EMBL/GenBank/DDBJ whole genome shotgun (WGS) entry which is preliminary data.</text>
</comment>